<dbReference type="EMBL" id="JBHRXN010000001">
    <property type="protein sequence ID" value="MFC3530617.1"/>
    <property type="molecule type" value="Genomic_DNA"/>
</dbReference>
<dbReference type="InterPro" id="IPR051045">
    <property type="entry name" value="TonB-dependent_transducer"/>
</dbReference>
<keyword evidence="3" id="KW-0813">Transport</keyword>
<accession>A0ABV7RAZ9</accession>
<evidence type="ECO:0000313" key="12">
    <source>
        <dbReference type="EMBL" id="MFC3530617.1"/>
    </source>
</evidence>
<keyword evidence="4" id="KW-1003">Cell membrane</keyword>
<proteinExistence type="inferred from homology"/>
<evidence type="ECO:0000259" key="11">
    <source>
        <dbReference type="PROSITE" id="PS52015"/>
    </source>
</evidence>
<keyword evidence="9" id="KW-0472">Membrane</keyword>
<evidence type="ECO:0000256" key="1">
    <source>
        <dbReference type="ARBA" id="ARBA00004383"/>
    </source>
</evidence>
<keyword evidence="8" id="KW-1133">Transmembrane helix</keyword>
<evidence type="ECO:0000256" key="2">
    <source>
        <dbReference type="ARBA" id="ARBA00006555"/>
    </source>
</evidence>
<keyword evidence="13" id="KW-1185">Reference proteome</keyword>
<dbReference type="SUPFAM" id="SSF74653">
    <property type="entry name" value="TolA/TonB C-terminal domain"/>
    <property type="match status" value="1"/>
</dbReference>
<dbReference type="Gene3D" id="3.30.1150.10">
    <property type="match status" value="1"/>
</dbReference>
<gene>
    <name evidence="12" type="ORF">ACFOLG_00295</name>
</gene>
<protein>
    <submittedName>
        <fullName evidence="12">Energy transducer TonB</fullName>
    </submittedName>
</protein>
<feature type="signal peptide" evidence="10">
    <location>
        <begin position="1"/>
        <end position="19"/>
    </location>
</feature>
<evidence type="ECO:0000313" key="13">
    <source>
        <dbReference type="Proteomes" id="UP001595741"/>
    </source>
</evidence>
<evidence type="ECO:0000256" key="6">
    <source>
        <dbReference type="ARBA" id="ARBA00022692"/>
    </source>
</evidence>
<comment type="subcellular location">
    <subcellularLocation>
        <location evidence="1">Cell inner membrane</location>
        <topology evidence="1">Single-pass membrane protein</topology>
        <orientation evidence="1">Periplasmic side</orientation>
    </subcellularLocation>
</comment>
<keyword evidence="5" id="KW-0997">Cell inner membrane</keyword>
<feature type="domain" description="TonB C-terminal" evidence="11">
    <location>
        <begin position="8"/>
        <end position="101"/>
    </location>
</feature>
<dbReference type="PANTHER" id="PTHR33446">
    <property type="entry name" value="PROTEIN TONB-RELATED"/>
    <property type="match status" value="1"/>
</dbReference>
<organism evidence="12 13">
    <name type="scientific">Vogesella facilis</name>
    <dbReference type="NCBI Taxonomy" id="1655232"/>
    <lineage>
        <taxon>Bacteria</taxon>
        <taxon>Pseudomonadati</taxon>
        <taxon>Pseudomonadota</taxon>
        <taxon>Betaproteobacteria</taxon>
        <taxon>Neisseriales</taxon>
        <taxon>Chromobacteriaceae</taxon>
        <taxon>Vogesella</taxon>
    </lineage>
</organism>
<comment type="similarity">
    <text evidence="2">Belongs to the TonB family.</text>
</comment>
<evidence type="ECO:0000256" key="3">
    <source>
        <dbReference type="ARBA" id="ARBA00022448"/>
    </source>
</evidence>
<dbReference type="RefSeq" id="WP_386087240.1">
    <property type="nucleotide sequence ID" value="NZ_JBHRXN010000001.1"/>
</dbReference>
<keyword evidence="10" id="KW-0732">Signal</keyword>
<name>A0ABV7RAZ9_9NEIS</name>
<keyword evidence="6" id="KW-0812">Transmembrane</keyword>
<evidence type="ECO:0000256" key="4">
    <source>
        <dbReference type="ARBA" id="ARBA00022475"/>
    </source>
</evidence>
<keyword evidence="7" id="KW-0653">Protein transport</keyword>
<evidence type="ECO:0000256" key="10">
    <source>
        <dbReference type="SAM" id="SignalP"/>
    </source>
</evidence>
<dbReference type="Proteomes" id="UP001595741">
    <property type="component" value="Unassembled WGS sequence"/>
</dbReference>
<dbReference type="NCBIfam" id="TIGR01352">
    <property type="entry name" value="tonB_Cterm"/>
    <property type="match status" value="1"/>
</dbReference>
<dbReference type="InterPro" id="IPR037682">
    <property type="entry name" value="TonB_C"/>
</dbReference>
<evidence type="ECO:0000256" key="7">
    <source>
        <dbReference type="ARBA" id="ARBA00022927"/>
    </source>
</evidence>
<sequence>MLGLLCMGCLLWLSVAAAASPSYPAASLAARESGTVVCLVNVDENGKVIEATIRQSSRFPRLDEAALAWVRTLAFVPASNLGQAVPASYVLPVAFSLPPGQ</sequence>
<evidence type="ECO:0000256" key="5">
    <source>
        <dbReference type="ARBA" id="ARBA00022519"/>
    </source>
</evidence>
<dbReference type="Pfam" id="PF03544">
    <property type="entry name" value="TonB_C"/>
    <property type="match status" value="1"/>
</dbReference>
<dbReference type="PANTHER" id="PTHR33446:SF2">
    <property type="entry name" value="PROTEIN TONB"/>
    <property type="match status" value="1"/>
</dbReference>
<dbReference type="PROSITE" id="PS52015">
    <property type="entry name" value="TONB_CTD"/>
    <property type="match status" value="1"/>
</dbReference>
<reference evidence="13" key="1">
    <citation type="journal article" date="2019" name="Int. J. Syst. Evol. Microbiol.">
        <title>The Global Catalogue of Microorganisms (GCM) 10K type strain sequencing project: providing services to taxonomists for standard genome sequencing and annotation.</title>
        <authorList>
            <consortium name="The Broad Institute Genomics Platform"/>
            <consortium name="The Broad Institute Genome Sequencing Center for Infectious Disease"/>
            <person name="Wu L."/>
            <person name="Ma J."/>
        </authorList>
    </citation>
    <scope>NUCLEOTIDE SEQUENCE [LARGE SCALE GENOMIC DNA]</scope>
    <source>
        <strain evidence="13">KCTC 42742</strain>
    </source>
</reference>
<feature type="chain" id="PRO_5045769923" evidence="10">
    <location>
        <begin position="20"/>
        <end position="101"/>
    </location>
</feature>
<dbReference type="InterPro" id="IPR006260">
    <property type="entry name" value="TonB/TolA_C"/>
</dbReference>
<evidence type="ECO:0000256" key="8">
    <source>
        <dbReference type="ARBA" id="ARBA00022989"/>
    </source>
</evidence>
<comment type="caution">
    <text evidence="12">The sequence shown here is derived from an EMBL/GenBank/DDBJ whole genome shotgun (WGS) entry which is preliminary data.</text>
</comment>
<evidence type="ECO:0000256" key="9">
    <source>
        <dbReference type="ARBA" id="ARBA00023136"/>
    </source>
</evidence>